<evidence type="ECO:0000313" key="2">
    <source>
        <dbReference type="EMBL" id="GFE41299.1"/>
    </source>
</evidence>
<sequence>MAGRDAARAGPAVAATTAPDSAAPTTALRDKEEWLMSNSFADPRRLRVRGLPDPPLNHPGHPPRVPPDVRPDPAAPRPTPSHLTPRRPRPVATTPE</sequence>
<dbReference type="EMBL" id="BLIR01000003">
    <property type="protein sequence ID" value="GFE41299.1"/>
    <property type="molecule type" value="Genomic_DNA"/>
</dbReference>
<accession>A0A640UZG6</accession>
<feature type="region of interest" description="Disordered" evidence="1">
    <location>
        <begin position="1"/>
        <end position="96"/>
    </location>
</feature>
<evidence type="ECO:0000313" key="3">
    <source>
        <dbReference type="Proteomes" id="UP000431826"/>
    </source>
</evidence>
<protein>
    <submittedName>
        <fullName evidence="2">Uncharacterized protein</fullName>
    </submittedName>
</protein>
<dbReference type="AlphaFoldDB" id="A0A640UZG6"/>
<comment type="caution">
    <text evidence="2">The sequence shown here is derived from an EMBL/GenBank/DDBJ whole genome shotgun (WGS) entry which is preliminary data.</text>
</comment>
<feature type="compositionally biased region" description="Low complexity" evidence="1">
    <location>
        <begin position="1"/>
        <end position="27"/>
    </location>
</feature>
<reference evidence="2 3" key="1">
    <citation type="submission" date="2019-12" db="EMBL/GenBank/DDBJ databases">
        <title>Whole genome shotgun sequence of Streptomyces tubercidicus NBRC 13090.</title>
        <authorList>
            <person name="Ichikawa N."/>
            <person name="Kimura A."/>
            <person name="Kitahashi Y."/>
            <person name="Komaki H."/>
            <person name="Tamura T."/>
        </authorList>
    </citation>
    <scope>NUCLEOTIDE SEQUENCE [LARGE SCALE GENOMIC DNA]</scope>
    <source>
        <strain evidence="2 3">NBRC 13090</strain>
    </source>
</reference>
<organism evidence="2 3">
    <name type="scientific">Streptomyces tubercidicus</name>
    <dbReference type="NCBI Taxonomy" id="47759"/>
    <lineage>
        <taxon>Bacteria</taxon>
        <taxon>Bacillati</taxon>
        <taxon>Actinomycetota</taxon>
        <taxon>Actinomycetes</taxon>
        <taxon>Kitasatosporales</taxon>
        <taxon>Streptomycetaceae</taxon>
        <taxon>Streptomyces</taxon>
    </lineage>
</organism>
<evidence type="ECO:0000256" key="1">
    <source>
        <dbReference type="SAM" id="MobiDB-lite"/>
    </source>
</evidence>
<keyword evidence="3" id="KW-1185">Reference proteome</keyword>
<name>A0A640UZG6_9ACTN</name>
<dbReference type="Proteomes" id="UP000431826">
    <property type="component" value="Unassembled WGS sequence"/>
</dbReference>
<feature type="compositionally biased region" description="Pro residues" evidence="1">
    <location>
        <begin position="52"/>
        <end position="79"/>
    </location>
</feature>
<gene>
    <name evidence="2" type="ORF">Stube_59720</name>
</gene>
<proteinExistence type="predicted"/>